<keyword evidence="2" id="KW-0812">Transmembrane</keyword>
<feature type="compositionally biased region" description="Low complexity" evidence="1">
    <location>
        <begin position="219"/>
        <end position="235"/>
    </location>
</feature>
<organism evidence="3 4">
    <name type="scientific">Microcystis flos-aquae TF09</name>
    <dbReference type="NCBI Taxonomy" id="2060473"/>
    <lineage>
        <taxon>Bacteria</taxon>
        <taxon>Bacillati</taxon>
        <taxon>Cyanobacteriota</taxon>
        <taxon>Cyanophyceae</taxon>
        <taxon>Oscillatoriophycideae</taxon>
        <taxon>Chroococcales</taxon>
        <taxon>Microcystaceae</taxon>
        <taxon>Microcystis</taxon>
    </lineage>
</organism>
<accession>A0A3E0LC72</accession>
<proteinExistence type="predicted"/>
<gene>
    <name evidence="3" type="ORF">DWQ54_06045</name>
</gene>
<comment type="caution">
    <text evidence="3">The sequence shown here is derived from an EMBL/GenBank/DDBJ whole genome shotgun (WGS) entry which is preliminary data.</text>
</comment>
<evidence type="ECO:0000256" key="1">
    <source>
        <dbReference type="SAM" id="MobiDB-lite"/>
    </source>
</evidence>
<dbReference type="AlphaFoldDB" id="A0A3E0LC72"/>
<reference evidence="3 4" key="1">
    <citation type="submission" date="2017-10" db="EMBL/GenBank/DDBJ databases">
        <title>A large-scale comparative metagenomic study reveals the eutrophication-driven functional interactions in six Microcystis-epibionts communities.</title>
        <authorList>
            <person name="Li Q."/>
            <person name="Lin F."/>
        </authorList>
    </citation>
    <scope>NUCLEOTIDE SEQUENCE [LARGE SCALE GENOMIC DNA]</scope>
    <source>
        <strain evidence="3">TF09</strain>
    </source>
</reference>
<dbReference type="EMBL" id="QQWC01000001">
    <property type="protein sequence ID" value="REJ45016.1"/>
    <property type="molecule type" value="Genomic_DNA"/>
</dbReference>
<evidence type="ECO:0000256" key="2">
    <source>
        <dbReference type="SAM" id="Phobius"/>
    </source>
</evidence>
<feature type="region of interest" description="Disordered" evidence="1">
    <location>
        <begin position="213"/>
        <end position="235"/>
    </location>
</feature>
<dbReference type="Proteomes" id="UP000256873">
    <property type="component" value="Unassembled WGS sequence"/>
</dbReference>
<evidence type="ECO:0000313" key="3">
    <source>
        <dbReference type="EMBL" id="REJ45016.1"/>
    </source>
</evidence>
<keyword evidence="2" id="KW-1133">Transmembrane helix</keyword>
<feature type="transmembrane region" description="Helical" evidence="2">
    <location>
        <begin position="183"/>
        <end position="204"/>
    </location>
</feature>
<name>A0A3E0LC72_9CHRO</name>
<keyword evidence="2" id="KW-0472">Membrane</keyword>
<protein>
    <submittedName>
        <fullName evidence="3">Uncharacterized protein</fullName>
    </submittedName>
</protein>
<sequence>MTTKPTEEERIQVLESLRGAMQAVTEKLQSVETNLTYTAGQLETQSALWKAATERYERLISEANGSVRSIEKQLDEFKKETDRFKQYSSGIDENLKERFQIFAEKFDNQGKSLGLLETSISRIRELDLDRINDKVKELPSLEVIRRELSNSTSPLVSKDDFNKLSQQVSKIEGSVESYFRNNMITLFLALTTIIGTNVVSYYTFVSKIDSLKTTSPLQSSPVPTNSSPTSSPKTP</sequence>
<evidence type="ECO:0000313" key="4">
    <source>
        <dbReference type="Proteomes" id="UP000256873"/>
    </source>
</evidence>